<dbReference type="Proteomes" id="UP000291422">
    <property type="component" value="Unassembled WGS sequence"/>
</dbReference>
<evidence type="ECO:0000313" key="2">
    <source>
        <dbReference type="EMBL" id="RYN49685.1"/>
    </source>
</evidence>
<feature type="chain" id="PRO_5020858456" evidence="1">
    <location>
        <begin position="18"/>
        <end position="116"/>
    </location>
</feature>
<organism evidence="2 3">
    <name type="scientific">Alternaria alternata</name>
    <name type="common">Alternaria rot fungus</name>
    <name type="synonym">Torula alternata</name>
    <dbReference type="NCBI Taxonomy" id="5599"/>
    <lineage>
        <taxon>Eukaryota</taxon>
        <taxon>Fungi</taxon>
        <taxon>Dikarya</taxon>
        <taxon>Ascomycota</taxon>
        <taxon>Pezizomycotina</taxon>
        <taxon>Dothideomycetes</taxon>
        <taxon>Pleosporomycetidae</taxon>
        <taxon>Pleosporales</taxon>
        <taxon>Pleosporineae</taxon>
        <taxon>Pleosporaceae</taxon>
        <taxon>Alternaria</taxon>
        <taxon>Alternaria sect. Alternaria</taxon>
        <taxon>Alternaria alternata complex</taxon>
    </lineage>
</organism>
<reference evidence="3" key="1">
    <citation type="journal article" date="2019" name="bioRxiv">
        <title>Genomics, evolutionary history and diagnostics of the Alternaria alternata species group including apple and Asian pear pathotypes.</title>
        <authorList>
            <person name="Armitage A.D."/>
            <person name="Cockerton H.M."/>
            <person name="Sreenivasaprasad S."/>
            <person name="Woodhall J.W."/>
            <person name="Lane C.R."/>
            <person name="Harrison R.J."/>
            <person name="Clarkson J.P."/>
        </authorList>
    </citation>
    <scope>NUCLEOTIDE SEQUENCE [LARGE SCALE GENOMIC DNA]</scope>
    <source>
        <strain evidence="3">FERA 1177</strain>
    </source>
</reference>
<name>A0A4Q4MHE5_ALTAL</name>
<comment type="caution">
    <text evidence="2">The sequence shown here is derived from an EMBL/GenBank/DDBJ whole genome shotgun (WGS) entry which is preliminary data.</text>
</comment>
<proteinExistence type="predicted"/>
<evidence type="ECO:0000313" key="3">
    <source>
        <dbReference type="Proteomes" id="UP000291422"/>
    </source>
</evidence>
<protein>
    <submittedName>
        <fullName evidence="2">Uncharacterized protein</fullName>
    </submittedName>
</protein>
<sequence>MKPTLVFCPLLITLSNAQPNLRAENTLKELEMPSELESLIESVDLKASSVIDNIHSAYGHAATAVPTDLLKDVGGLLPTQTPASDAAVDGATSYKAPCFALTLGLAVVAVVCCALG</sequence>
<gene>
    <name evidence="2" type="ORF">AA0117_g13420</name>
</gene>
<dbReference type="EMBL" id="PDXD01000332">
    <property type="protein sequence ID" value="RYN49685.1"/>
    <property type="molecule type" value="Genomic_DNA"/>
</dbReference>
<accession>A0A4Q4MHE5</accession>
<keyword evidence="1" id="KW-0732">Signal</keyword>
<evidence type="ECO:0000256" key="1">
    <source>
        <dbReference type="SAM" id="SignalP"/>
    </source>
</evidence>
<dbReference type="AlphaFoldDB" id="A0A4Q4MHE5"/>
<feature type="signal peptide" evidence="1">
    <location>
        <begin position="1"/>
        <end position="17"/>
    </location>
</feature>